<evidence type="ECO:0000256" key="16">
    <source>
        <dbReference type="SAM" id="Phobius"/>
    </source>
</evidence>
<dbReference type="NCBIfam" id="TIGR02866">
    <property type="entry name" value="CoxB"/>
    <property type="match status" value="1"/>
</dbReference>
<keyword evidence="6 16" id="KW-0812">Transmembrane</keyword>
<dbReference type="InterPro" id="IPR045187">
    <property type="entry name" value="CcO_II"/>
</dbReference>
<evidence type="ECO:0000256" key="9">
    <source>
        <dbReference type="ARBA" id="ARBA00022989"/>
    </source>
</evidence>
<keyword evidence="9 16" id="KW-1133">Transmembrane helix</keyword>
<organism evidence="19 20">
    <name type="scientific">Polyangium spumosum</name>
    <dbReference type="NCBI Taxonomy" id="889282"/>
    <lineage>
        <taxon>Bacteria</taxon>
        <taxon>Pseudomonadati</taxon>
        <taxon>Myxococcota</taxon>
        <taxon>Polyangia</taxon>
        <taxon>Polyangiales</taxon>
        <taxon>Polyangiaceae</taxon>
        <taxon>Polyangium</taxon>
    </lineage>
</organism>
<name>A0A6N7PXB4_9BACT</name>
<dbReference type="SUPFAM" id="SSF46626">
    <property type="entry name" value="Cytochrome c"/>
    <property type="match status" value="1"/>
</dbReference>
<dbReference type="GO" id="GO:0042773">
    <property type="term" value="P:ATP synthesis coupled electron transport"/>
    <property type="evidence" value="ECO:0007669"/>
    <property type="project" value="TreeGrafter"/>
</dbReference>
<evidence type="ECO:0000256" key="15">
    <source>
        <dbReference type="PROSITE-ProRule" id="PRU00433"/>
    </source>
</evidence>
<keyword evidence="19" id="KW-0560">Oxidoreductase</keyword>
<dbReference type="InterPro" id="IPR036909">
    <property type="entry name" value="Cyt_c-like_dom_sf"/>
</dbReference>
<dbReference type="Gene3D" id="2.60.40.420">
    <property type="entry name" value="Cupredoxins - blue copper proteins"/>
    <property type="match status" value="1"/>
</dbReference>
<keyword evidence="12 16" id="KW-0472">Membrane</keyword>
<dbReference type="EMBL" id="WJIE01000012">
    <property type="protein sequence ID" value="MRG96633.1"/>
    <property type="molecule type" value="Genomic_DNA"/>
</dbReference>
<keyword evidence="10 15" id="KW-0408">Iron</keyword>
<dbReference type="InterPro" id="IPR001505">
    <property type="entry name" value="Copper_CuA"/>
</dbReference>
<dbReference type="InterPro" id="IPR034236">
    <property type="entry name" value="CuRO_CcO_Caa3_II"/>
</dbReference>
<evidence type="ECO:0000313" key="19">
    <source>
        <dbReference type="EMBL" id="MRG96633.1"/>
    </source>
</evidence>
<evidence type="ECO:0000256" key="5">
    <source>
        <dbReference type="ARBA" id="ARBA00022660"/>
    </source>
</evidence>
<keyword evidence="5" id="KW-0679">Respiratory chain</keyword>
<keyword evidence="3" id="KW-0813">Transport</keyword>
<evidence type="ECO:0000256" key="4">
    <source>
        <dbReference type="ARBA" id="ARBA00022617"/>
    </source>
</evidence>
<dbReference type="InterPro" id="IPR008972">
    <property type="entry name" value="Cupredoxin"/>
</dbReference>
<dbReference type="GO" id="GO:0016491">
    <property type="term" value="F:oxidoreductase activity"/>
    <property type="evidence" value="ECO:0007669"/>
    <property type="project" value="UniProtKB-KW"/>
</dbReference>
<keyword evidence="11" id="KW-0186">Copper</keyword>
<evidence type="ECO:0000256" key="11">
    <source>
        <dbReference type="ARBA" id="ARBA00023008"/>
    </source>
</evidence>
<keyword evidence="20" id="KW-1185">Reference proteome</keyword>
<reference evidence="19 20" key="1">
    <citation type="submission" date="2019-10" db="EMBL/GenBank/DDBJ databases">
        <title>A soil myxobacterium in the family Polyangiaceae.</title>
        <authorList>
            <person name="Li Y."/>
            <person name="Wang J."/>
        </authorList>
    </citation>
    <scope>NUCLEOTIDE SEQUENCE [LARGE SCALE GENOMIC DNA]</scope>
    <source>
        <strain evidence="19 20">DSM 14734</strain>
    </source>
</reference>
<evidence type="ECO:0000259" key="18">
    <source>
        <dbReference type="PROSITE" id="PS51007"/>
    </source>
</evidence>
<accession>A0A6N7PXB4</accession>
<feature type="transmembrane region" description="Helical" evidence="16">
    <location>
        <begin position="76"/>
        <end position="101"/>
    </location>
</feature>
<gene>
    <name evidence="19" type="primary">coxB</name>
    <name evidence="19" type="ORF">GF068_32615</name>
</gene>
<dbReference type="PROSITE" id="PS50857">
    <property type="entry name" value="COX2_CUA"/>
    <property type="match status" value="1"/>
</dbReference>
<dbReference type="SUPFAM" id="SSF49503">
    <property type="entry name" value="Cupredoxins"/>
    <property type="match status" value="1"/>
</dbReference>
<evidence type="ECO:0000256" key="2">
    <source>
        <dbReference type="ARBA" id="ARBA00007866"/>
    </source>
</evidence>
<evidence type="ECO:0000256" key="6">
    <source>
        <dbReference type="ARBA" id="ARBA00022692"/>
    </source>
</evidence>
<evidence type="ECO:0000256" key="1">
    <source>
        <dbReference type="ARBA" id="ARBA00004141"/>
    </source>
</evidence>
<evidence type="ECO:0000256" key="7">
    <source>
        <dbReference type="ARBA" id="ARBA00022723"/>
    </source>
</evidence>
<dbReference type="PROSITE" id="PS51257">
    <property type="entry name" value="PROKAR_LIPOPROTEIN"/>
    <property type="match status" value="1"/>
</dbReference>
<keyword evidence="7 15" id="KW-0479">Metal-binding</keyword>
<dbReference type="PANTHER" id="PTHR22888">
    <property type="entry name" value="CYTOCHROME C OXIDASE, SUBUNIT II"/>
    <property type="match status" value="1"/>
</dbReference>
<dbReference type="GO" id="GO:0005507">
    <property type="term" value="F:copper ion binding"/>
    <property type="evidence" value="ECO:0007669"/>
    <property type="project" value="InterPro"/>
</dbReference>
<dbReference type="Pfam" id="PF00034">
    <property type="entry name" value="Cytochrom_C"/>
    <property type="match status" value="1"/>
</dbReference>
<evidence type="ECO:0000256" key="3">
    <source>
        <dbReference type="ARBA" id="ARBA00022448"/>
    </source>
</evidence>
<dbReference type="InterPro" id="IPR014222">
    <property type="entry name" value="Cyt_c_oxidase_su2"/>
</dbReference>
<dbReference type="GO" id="GO:0016020">
    <property type="term" value="C:membrane"/>
    <property type="evidence" value="ECO:0007669"/>
    <property type="project" value="UniProtKB-SubCell"/>
</dbReference>
<evidence type="ECO:0000256" key="10">
    <source>
        <dbReference type="ARBA" id="ARBA00023004"/>
    </source>
</evidence>
<dbReference type="CDD" id="cd04213">
    <property type="entry name" value="CuRO_CcO_Caa3_II"/>
    <property type="match status" value="1"/>
</dbReference>
<dbReference type="GO" id="GO:0020037">
    <property type="term" value="F:heme binding"/>
    <property type="evidence" value="ECO:0007669"/>
    <property type="project" value="InterPro"/>
</dbReference>
<dbReference type="AlphaFoldDB" id="A0A6N7PXB4"/>
<comment type="similarity">
    <text evidence="2">Belongs to the cytochrome c oxidase subunit 2 family.</text>
</comment>
<dbReference type="PANTHER" id="PTHR22888:SF9">
    <property type="entry name" value="CYTOCHROME C OXIDASE SUBUNIT 2"/>
    <property type="match status" value="1"/>
</dbReference>
<feature type="domain" description="Cytochrome c" evidence="18">
    <location>
        <begin position="234"/>
        <end position="328"/>
    </location>
</feature>
<dbReference type="PROSITE" id="PS00078">
    <property type="entry name" value="COX2"/>
    <property type="match status" value="1"/>
</dbReference>
<keyword evidence="8" id="KW-0249">Electron transport</keyword>
<evidence type="ECO:0000256" key="14">
    <source>
        <dbReference type="ARBA" id="ARBA00031399"/>
    </source>
</evidence>
<dbReference type="OrthoDB" id="9809720at2"/>
<protein>
    <recommendedName>
        <fullName evidence="14">Cytochrome aa3 subunit 2</fullName>
    </recommendedName>
</protein>
<comment type="caution">
    <text evidence="19">The sequence shown here is derived from an EMBL/GenBank/DDBJ whole genome shotgun (WGS) entry which is preliminary data.</text>
</comment>
<dbReference type="Proteomes" id="UP000440224">
    <property type="component" value="Unassembled WGS sequence"/>
</dbReference>
<dbReference type="PROSITE" id="PS51007">
    <property type="entry name" value="CYTC"/>
    <property type="match status" value="1"/>
</dbReference>
<dbReference type="InterPro" id="IPR002429">
    <property type="entry name" value="CcO_II-like_C"/>
</dbReference>
<dbReference type="InterPro" id="IPR009056">
    <property type="entry name" value="Cyt_c-like_dom"/>
</dbReference>
<evidence type="ECO:0000256" key="12">
    <source>
        <dbReference type="ARBA" id="ARBA00023136"/>
    </source>
</evidence>
<comment type="function">
    <text evidence="13">Subunits I and II form the functional core of the enzyme complex. Electrons originating in cytochrome c are transferred via heme a and Cu(A) to the binuclear center formed by heme a3 and Cu(B).</text>
</comment>
<dbReference type="GO" id="GO:0004129">
    <property type="term" value="F:cytochrome-c oxidase activity"/>
    <property type="evidence" value="ECO:0007669"/>
    <property type="project" value="InterPro"/>
</dbReference>
<evidence type="ECO:0000313" key="20">
    <source>
        <dbReference type="Proteomes" id="UP000440224"/>
    </source>
</evidence>
<evidence type="ECO:0000256" key="13">
    <source>
        <dbReference type="ARBA" id="ARBA00024688"/>
    </source>
</evidence>
<evidence type="ECO:0000256" key="8">
    <source>
        <dbReference type="ARBA" id="ARBA00022982"/>
    </source>
</evidence>
<sequence>MNRARRSLVLPALVVLLGGCARPPAALDTHGPGAERIAELFWFFLVATLVPAAITIGLFVYGALRPRSGGGGPRPVRRWILVGTALSTLVVLGMLVASIVVGRVVAEPRGPMDLTIDVRGHQFWWEVAYPDDRVLTANELHLPVGRPVRLRLTSADVVHNFWVPELSGKQDMIPGHTNVFWIQADRPGIFLGRCAEYCGLEHALMALVVVAEPEDAFAAWIEAQRAPARGPDGPVAERGLQVFHEAECAHCHAIQGVTPPLATGAVGPDLTHLASRRTLAAATMRNVPGNLAGWILGPHDHKPGNRMPPSTLAPDDLHALLAYLGGLQ</sequence>
<evidence type="ECO:0000259" key="17">
    <source>
        <dbReference type="PROSITE" id="PS50857"/>
    </source>
</evidence>
<comment type="subcellular location">
    <subcellularLocation>
        <location evidence="1">Membrane</location>
        <topology evidence="1">Multi-pass membrane protein</topology>
    </subcellularLocation>
</comment>
<dbReference type="RefSeq" id="WP_153823437.1">
    <property type="nucleotide sequence ID" value="NZ_WJIE01000012.1"/>
</dbReference>
<keyword evidence="4 15" id="KW-0349">Heme</keyword>
<dbReference type="Pfam" id="PF00116">
    <property type="entry name" value="COX2"/>
    <property type="match status" value="1"/>
</dbReference>
<proteinExistence type="inferred from homology"/>
<feature type="domain" description="Cytochrome oxidase subunit II copper A binding" evidence="17">
    <location>
        <begin position="111"/>
        <end position="223"/>
    </location>
</feature>
<feature type="transmembrane region" description="Helical" evidence="16">
    <location>
        <begin position="40"/>
        <end position="64"/>
    </location>
</feature>